<dbReference type="InterPro" id="IPR033433">
    <property type="entry name" value="GtaA_N"/>
</dbReference>
<sequence length="695" mass="75819">MRSLLQSLLVFACGLSAVSAYDWNASPINPPALPLAVRTPYLSAWLPQGLDGAGSGRALNSEWPTFWRLDETLGWAGLVKVDGKAYSFLGAPIVTGASFSKAVQTSSHASLYTSTQTVFAMTAGTVDLTITFLSPIEPDDLCSAAANDGNSHSVQVYSDITAEWLVADRSRAANWTTTTADDLLIHQTQLQDQTQYAETDDRVLQGSVLYALKNTTASTFQTGQDTLVRAQFINNGTLANTQDTDFRAIGSGWPVFALTQDLGSVSGTAPDPVIFAIGHVRDPVIQYIQPDGSFQARSYYWQSAYDSAASLISAFLDDYTNALARATTLDAQIRQDAEAISPAYADIVELSMRQSFGATEITISGEPGAWNTSDVLMFIKGERRNLNTVDIIMPSWPVFVYTNLDYCKYMLLPLLDYQLSGQYPNQYAIHDLGTHYPIADGHNDGQDEPMPIEESGNMVIMLLDYTQRSGDISMIDTYASLLDTWGAYLAGNMPFLADQLATTDFAGSLPNQTNLAVKGIIALEAMAVIKEYRGDAEAAATYHDTAASYLATWQQHGMSADGSHLTLEYGNDTTDVLAYNLAMDKLLKLNFIPDSVNDIQSAYYAANTGMLAMMHQWMIWTTMGTTTAVRDQFIEALHAWLTSGITQAPFGDRFMDDNGANSGNRGRPVIGGNLALYRGCQVRKMLHYGETNFDA</sequence>
<dbReference type="PANTHER" id="PTHR31987:SF1">
    <property type="entry name" value="GLUTAMINASE A"/>
    <property type="match status" value="1"/>
</dbReference>
<proteinExistence type="predicted"/>
<feature type="domain" description="Glutaminase A central" evidence="2">
    <location>
        <begin position="342"/>
        <end position="676"/>
    </location>
</feature>
<feature type="signal peptide" evidence="1">
    <location>
        <begin position="1"/>
        <end position="20"/>
    </location>
</feature>
<comment type="caution">
    <text evidence="4">The sequence shown here is derived from an EMBL/GenBank/DDBJ whole genome shotgun (WGS) entry which is preliminary data.</text>
</comment>
<evidence type="ECO:0000313" key="4">
    <source>
        <dbReference type="EMBL" id="TRM56228.1"/>
    </source>
</evidence>
<accession>A0A550BUK0</accession>
<dbReference type="Pfam" id="PF17168">
    <property type="entry name" value="DUF5127"/>
    <property type="match status" value="1"/>
</dbReference>
<dbReference type="InterPro" id="IPR052743">
    <property type="entry name" value="Glutaminase_GtaA"/>
</dbReference>
<feature type="chain" id="PRO_5022018278" description="DUF1793-domain-containing protein" evidence="1">
    <location>
        <begin position="21"/>
        <end position="695"/>
    </location>
</feature>
<feature type="domain" description="Glutaminase A N-terminal" evidence="3">
    <location>
        <begin position="115"/>
        <end position="336"/>
    </location>
</feature>
<dbReference type="InterPro" id="IPR032514">
    <property type="entry name" value="GtaA_central"/>
</dbReference>
<dbReference type="EMBL" id="VDMD01000077">
    <property type="protein sequence ID" value="TRM56228.1"/>
    <property type="molecule type" value="Genomic_DNA"/>
</dbReference>
<keyword evidence="5" id="KW-1185">Reference proteome</keyword>
<dbReference type="GO" id="GO:0005975">
    <property type="term" value="P:carbohydrate metabolic process"/>
    <property type="evidence" value="ECO:0007669"/>
    <property type="project" value="InterPro"/>
</dbReference>
<protein>
    <recommendedName>
        <fullName evidence="6">DUF1793-domain-containing protein</fullName>
    </recommendedName>
</protein>
<dbReference type="OrthoDB" id="3918848at2759"/>
<reference evidence="4 5" key="1">
    <citation type="journal article" date="2019" name="New Phytol.">
        <title>Comparative genomics reveals unique wood-decay strategies and fruiting body development in the Schizophyllaceae.</title>
        <authorList>
            <person name="Almasi E."/>
            <person name="Sahu N."/>
            <person name="Krizsan K."/>
            <person name="Balint B."/>
            <person name="Kovacs G.M."/>
            <person name="Kiss B."/>
            <person name="Cseklye J."/>
            <person name="Drula E."/>
            <person name="Henrissat B."/>
            <person name="Nagy I."/>
            <person name="Chovatia M."/>
            <person name="Adam C."/>
            <person name="LaButti K."/>
            <person name="Lipzen A."/>
            <person name="Riley R."/>
            <person name="Grigoriev I.V."/>
            <person name="Nagy L.G."/>
        </authorList>
    </citation>
    <scope>NUCLEOTIDE SEQUENCE [LARGE SCALE GENOMIC DNA]</scope>
    <source>
        <strain evidence="4 5">NL-1724</strain>
    </source>
</reference>
<evidence type="ECO:0000259" key="3">
    <source>
        <dbReference type="Pfam" id="PF17168"/>
    </source>
</evidence>
<name>A0A550BUK0_9AGAR</name>
<evidence type="ECO:0008006" key="6">
    <source>
        <dbReference type="Google" id="ProtNLM"/>
    </source>
</evidence>
<organism evidence="4 5">
    <name type="scientific">Schizophyllum amplum</name>
    <dbReference type="NCBI Taxonomy" id="97359"/>
    <lineage>
        <taxon>Eukaryota</taxon>
        <taxon>Fungi</taxon>
        <taxon>Dikarya</taxon>
        <taxon>Basidiomycota</taxon>
        <taxon>Agaricomycotina</taxon>
        <taxon>Agaricomycetes</taxon>
        <taxon>Agaricomycetidae</taxon>
        <taxon>Agaricales</taxon>
        <taxon>Schizophyllaceae</taxon>
        <taxon>Schizophyllum</taxon>
    </lineage>
</organism>
<dbReference type="PANTHER" id="PTHR31987">
    <property type="entry name" value="GLUTAMINASE A-RELATED"/>
    <property type="match status" value="1"/>
</dbReference>
<keyword evidence="1" id="KW-0732">Signal</keyword>
<dbReference type="InterPro" id="IPR008928">
    <property type="entry name" value="6-hairpin_glycosidase_sf"/>
</dbReference>
<dbReference type="AlphaFoldDB" id="A0A550BUK0"/>
<evidence type="ECO:0000313" key="5">
    <source>
        <dbReference type="Proteomes" id="UP000320762"/>
    </source>
</evidence>
<dbReference type="Pfam" id="PF16335">
    <property type="entry name" value="GtaA_6_Hairpin"/>
    <property type="match status" value="1"/>
</dbReference>
<dbReference type="STRING" id="97359.A0A550BUK0"/>
<dbReference type="SUPFAM" id="SSF48208">
    <property type="entry name" value="Six-hairpin glycosidases"/>
    <property type="match status" value="1"/>
</dbReference>
<evidence type="ECO:0000256" key="1">
    <source>
        <dbReference type="SAM" id="SignalP"/>
    </source>
</evidence>
<evidence type="ECO:0000259" key="2">
    <source>
        <dbReference type="Pfam" id="PF16335"/>
    </source>
</evidence>
<dbReference type="Proteomes" id="UP000320762">
    <property type="component" value="Unassembled WGS sequence"/>
</dbReference>
<gene>
    <name evidence="4" type="ORF">BD626DRAFT_520418</name>
</gene>